<dbReference type="PaxDb" id="269797-Mbar_A2292"/>
<dbReference type="KEGG" id="mba:Mbar_A2292"/>
<gene>
    <name evidence="2" type="ordered locus">Mbar_A2292</name>
</gene>
<organism evidence="2">
    <name type="scientific">Methanosarcina barkeri (strain Fusaro / DSM 804)</name>
    <dbReference type="NCBI Taxonomy" id="269797"/>
    <lineage>
        <taxon>Archaea</taxon>
        <taxon>Methanobacteriati</taxon>
        <taxon>Methanobacteriota</taxon>
        <taxon>Stenosarchaea group</taxon>
        <taxon>Methanomicrobia</taxon>
        <taxon>Methanosarcinales</taxon>
        <taxon>Methanosarcinaceae</taxon>
        <taxon>Methanosarcina</taxon>
    </lineage>
</organism>
<dbReference type="EMBL" id="CP000099">
    <property type="protein sequence ID" value="AAZ71216.1"/>
    <property type="molecule type" value="Genomic_DNA"/>
</dbReference>
<keyword evidence="1" id="KW-0812">Transmembrane</keyword>
<sequence length="149" mass="16743">MFAFSNSHDSQFLAVLCFICLWLFGCFFALEIAYFEGSNEINGHIFANMDSDCKNGDPIPVKVGGPDTGLSVFLLRDDPDGLKQISSLHLYSNNSSTQFNNTLLGYSQALGDYQISLNNTTSLPPGHYRLMFENPKYRWINLSKPFKLP</sequence>
<dbReference type="AlphaFoldDB" id="Q46A76"/>
<reference evidence="2" key="1">
    <citation type="submission" date="2006-06" db="EMBL/GenBank/DDBJ databases">
        <title>Complete sequence of chromosome 1 of Methanosarcina barkeri str. fusaro.</title>
        <authorList>
            <person name="Copeland A."/>
            <person name="Lucas S."/>
            <person name="Lapidus A."/>
            <person name="Barry K."/>
            <person name="Detter J.C."/>
            <person name="Glavina T."/>
            <person name="Hammon N."/>
            <person name="Israni S."/>
            <person name="Pitluck S."/>
            <person name="Goodwin L.A."/>
            <person name="Saunders E.H."/>
            <person name="Schmutz J."/>
            <person name="Larimer F."/>
            <person name="Land M."/>
            <person name="Anderson I."/>
            <person name="Richardson P."/>
        </authorList>
    </citation>
    <scope>NUCLEOTIDE SEQUENCE</scope>
    <source>
        <strain evidence="2">Fusaro</strain>
    </source>
</reference>
<keyword evidence="1" id="KW-1133">Transmembrane helix</keyword>
<keyword evidence="1" id="KW-0472">Membrane</keyword>
<protein>
    <submittedName>
        <fullName evidence="2">Uncharacterized protein</fullName>
    </submittedName>
</protein>
<name>Q46A76_METBF</name>
<feature type="transmembrane region" description="Helical" evidence="1">
    <location>
        <begin position="12"/>
        <end position="35"/>
    </location>
</feature>
<proteinExistence type="predicted"/>
<accession>Q46A76</accession>
<evidence type="ECO:0000256" key="1">
    <source>
        <dbReference type="SAM" id="Phobius"/>
    </source>
</evidence>
<dbReference type="HOGENOM" id="CLU_1745541_0_0_2"/>
<evidence type="ECO:0000313" key="2">
    <source>
        <dbReference type="EMBL" id="AAZ71216.1"/>
    </source>
</evidence>